<feature type="domain" description="DUF2326" evidence="2">
    <location>
        <begin position="453"/>
        <end position="588"/>
    </location>
</feature>
<name>A0A081KB90_9GAMM</name>
<evidence type="ECO:0000256" key="1">
    <source>
        <dbReference type="SAM" id="Coils"/>
    </source>
</evidence>
<dbReference type="eggNOG" id="COG5293">
    <property type="taxonomic scope" value="Bacteria"/>
</dbReference>
<protein>
    <recommendedName>
        <fullName evidence="2">DUF2326 domain-containing protein</fullName>
    </recommendedName>
</protein>
<feature type="coiled-coil region" evidence="1">
    <location>
        <begin position="391"/>
        <end position="436"/>
    </location>
</feature>
<sequence length="589" mass="67928">MFKLKSLNSETNLFKEVEFRDGLNIILGEYTHQDKDINGIGKTTVVKLIDYCLLADGPKAAFFSEKYSFLKNHTVTLEFKLNEVSYRIKRDFKNKKIAYFSESVKPYVEYDEADLKLILFRICTLNDMYSGVFDLSWFRTIMSFFIQDDHSFLARDAKDVIKFISVGKRKSELLFLNMYLLGINNSNIWKFDQSKVELKQFQSDQTRVRKQITESSNKSVGAFRAEVDDIERKISSFEESLDRFEFGSSYSVAEEEISVLSKEITELNKDYITISKKLNDIKASLKISLDVDVDRITNLYGELSLQFSDFIKKEFDEVIQFREDLVANRSLFLSKRESDYTRKLSSIKEKIISLESRRGLLYKRLDEQNAFDSIKSAYKTLLEEKSSLDSKNGYLIQLDNIELNIAEKRNETTGIVADIVKEKNQITQQLESAKKIFLDIVDNSVDTIDTDVKPHLSFDARSHASSPINVSIEVPRSSSLGKGRFKILAYDLALFLNSCLAQRSLPKFLIHDGVFHGISHKTRINLLNYLDEKLISMGNVQYIITLNEDEITFPDEEIEKAKLNFNLEDRAIIRLEDSPSSMLFGTEFG</sequence>
<dbReference type="RefSeq" id="WP_020583008.1">
    <property type="nucleotide sequence ID" value="NZ_JOJP01000001.1"/>
</dbReference>
<evidence type="ECO:0000313" key="4">
    <source>
        <dbReference type="Proteomes" id="UP000027997"/>
    </source>
</evidence>
<evidence type="ECO:0000259" key="2">
    <source>
        <dbReference type="Pfam" id="PF10088"/>
    </source>
</evidence>
<accession>A0A081KB90</accession>
<proteinExistence type="predicted"/>
<reference evidence="3 4" key="1">
    <citation type="submission" date="2014-06" db="EMBL/GenBank/DDBJ databases">
        <title>Whole Genome Sequences of Three Symbiotic Endozoicomonas Bacteria.</title>
        <authorList>
            <person name="Neave M.J."/>
            <person name="Apprill A."/>
            <person name="Voolstra C.R."/>
        </authorList>
    </citation>
    <scope>NUCLEOTIDE SEQUENCE [LARGE SCALE GENOMIC DNA]</scope>
    <source>
        <strain evidence="3 4">DSM 22380</strain>
    </source>
</reference>
<gene>
    <name evidence="3" type="ORF">GV64_12285</name>
</gene>
<dbReference type="AlphaFoldDB" id="A0A081KB90"/>
<dbReference type="EMBL" id="JOJP01000001">
    <property type="protein sequence ID" value="KEI71416.1"/>
    <property type="molecule type" value="Genomic_DNA"/>
</dbReference>
<comment type="caution">
    <text evidence="3">The sequence shown here is derived from an EMBL/GenBank/DDBJ whole genome shotgun (WGS) entry which is preliminary data.</text>
</comment>
<organism evidence="3 4">
    <name type="scientific">Endozoicomonas elysicola</name>
    <dbReference type="NCBI Taxonomy" id="305900"/>
    <lineage>
        <taxon>Bacteria</taxon>
        <taxon>Pseudomonadati</taxon>
        <taxon>Pseudomonadota</taxon>
        <taxon>Gammaproteobacteria</taxon>
        <taxon>Oceanospirillales</taxon>
        <taxon>Endozoicomonadaceae</taxon>
        <taxon>Endozoicomonas</taxon>
    </lineage>
</organism>
<dbReference type="Proteomes" id="UP000027997">
    <property type="component" value="Unassembled WGS sequence"/>
</dbReference>
<dbReference type="STRING" id="305900.GV64_12285"/>
<evidence type="ECO:0000313" key="3">
    <source>
        <dbReference type="EMBL" id="KEI71416.1"/>
    </source>
</evidence>
<keyword evidence="4" id="KW-1185">Reference proteome</keyword>
<dbReference type="Pfam" id="PF10088">
    <property type="entry name" value="DUF2326"/>
    <property type="match status" value="1"/>
</dbReference>
<dbReference type="Gene3D" id="3.40.50.300">
    <property type="entry name" value="P-loop containing nucleotide triphosphate hydrolases"/>
    <property type="match status" value="1"/>
</dbReference>
<dbReference type="SUPFAM" id="SSF52540">
    <property type="entry name" value="P-loop containing nucleoside triphosphate hydrolases"/>
    <property type="match status" value="1"/>
</dbReference>
<dbReference type="InterPro" id="IPR027417">
    <property type="entry name" value="P-loop_NTPase"/>
</dbReference>
<keyword evidence="1" id="KW-0175">Coiled coil</keyword>
<dbReference type="InterPro" id="IPR018760">
    <property type="entry name" value="DUF2326"/>
</dbReference>